<organism evidence="1 2">
    <name type="scientific">Dorcoceras hygrometricum</name>
    <dbReference type="NCBI Taxonomy" id="472368"/>
    <lineage>
        <taxon>Eukaryota</taxon>
        <taxon>Viridiplantae</taxon>
        <taxon>Streptophyta</taxon>
        <taxon>Embryophyta</taxon>
        <taxon>Tracheophyta</taxon>
        <taxon>Spermatophyta</taxon>
        <taxon>Magnoliopsida</taxon>
        <taxon>eudicotyledons</taxon>
        <taxon>Gunneridae</taxon>
        <taxon>Pentapetalae</taxon>
        <taxon>asterids</taxon>
        <taxon>lamiids</taxon>
        <taxon>Lamiales</taxon>
        <taxon>Gesneriaceae</taxon>
        <taxon>Didymocarpoideae</taxon>
        <taxon>Trichosporeae</taxon>
        <taxon>Loxocarpinae</taxon>
        <taxon>Dorcoceras</taxon>
    </lineage>
</organism>
<dbReference type="EMBL" id="KQ993839">
    <property type="protein sequence ID" value="KZV48603.1"/>
    <property type="molecule type" value="Genomic_DNA"/>
</dbReference>
<protein>
    <submittedName>
        <fullName evidence="1">Uncharacterized protein</fullName>
    </submittedName>
</protein>
<reference evidence="1 2" key="1">
    <citation type="journal article" date="2015" name="Proc. Natl. Acad. Sci. U.S.A.">
        <title>The resurrection genome of Boea hygrometrica: A blueprint for survival of dehydration.</title>
        <authorList>
            <person name="Xiao L."/>
            <person name="Yang G."/>
            <person name="Zhang L."/>
            <person name="Yang X."/>
            <person name="Zhao S."/>
            <person name="Ji Z."/>
            <person name="Zhou Q."/>
            <person name="Hu M."/>
            <person name="Wang Y."/>
            <person name="Chen M."/>
            <person name="Xu Y."/>
            <person name="Jin H."/>
            <person name="Xiao X."/>
            <person name="Hu G."/>
            <person name="Bao F."/>
            <person name="Hu Y."/>
            <person name="Wan P."/>
            <person name="Li L."/>
            <person name="Deng X."/>
            <person name="Kuang T."/>
            <person name="Xiang C."/>
            <person name="Zhu J.K."/>
            <person name="Oliver M.J."/>
            <person name="He Y."/>
        </authorList>
    </citation>
    <scope>NUCLEOTIDE SEQUENCE [LARGE SCALE GENOMIC DNA]</scope>
    <source>
        <strain evidence="2">cv. XS01</strain>
    </source>
</reference>
<proteinExistence type="predicted"/>
<sequence>MACAMIKPAVVELEEKPAATQIQQRHKFSSWRLATQTSSSPRKFSTRSKILYTESFTMEIRKDSARVQGRLHAVTADLGD</sequence>
<evidence type="ECO:0000313" key="2">
    <source>
        <dbReference type="Proteomes" id="UP000250235"/>
    </source>
</evidence>
<evidence type="ECO:0000313" key="1">
    <source>
        <dbReference type="EMBL" id="KZV48603.1"/>
    </source>
</evidence>
<accession>A0A2Z7CPB3</accession>
<dbReference type="AlphaFoldDB" id="A0A2Z7CPB3"/>
<dbReference type="Proteomes" id="UP000250235">
    <property type="component" value="Unassembled WGS sequence"/>
</dbReference>
<keyword evidence="2" id="KW-1185">Reference proteome</keyword>
<name>A0A2Z7CPB3_9LAMI</name>
<gene>
    <name evidence="1" type="ORF">F511_28078</name>
</gene>